<dbReference type="GeneID" id="54463953"/>
<sequence length="222" mass="25889">MLDVGDFRNAFSGRRRLLWTDGTLTEFVHSIFRPESILTNEGIKLDALFTARNLDRIAGFKVELTTNLADHLSFRDSDSTVMVFHHASFLKRQQGNPIFPAELITETLHTLSVLFPRGDRDAKRWYNKQEDPEELDLGLFECGLPHRRIEGYKYWHDRLVILKQAFDESRPATFSQWWNDRREGVQWYSLWIAIAFTVFFGLVQSIKGALQVYNGWHPTPIS</sequence>
<keyword evidence="1" id="KW-0472">Membrane</keyword>
<name>A0A6A6Y9N2_9PEZI</name>
<dbReference type="OrthoDB" id="5428890at2759"/>
<evidence type="ECO:0000313" key="4">
    <source>
        <dbReference type="RefSeq" id="XP_033572364.1"/>
    </source>
</evidence>
<proteinExistence type="predicted"/>
<keyword evidence="1" id="KW-1133">Transmembrane helix</keyword>
<accession>A0A6A6Y9N2</accession>
<dbReference type="Proteomes" id="UP000504636">
    <property type="component" value="Unplaced"/>
</dbReference>
<reference evidence="4" key="3">
    <citation type="submission" date="2025-04" db="UniProtKB">
        <authorList>
            <consortium name="RefSeq"/>
        </authorList>
    </citation>
    <scope>IDENTIFICATION</scope>
    <source>
        <strain evidence="4">CBS 304.34</strain>
    </source>
</reference>
<dbReference type="EMBL" id="MU003709">
    <property type="protein sequence ID" value="KAF2805400.1"/>
    <property type="molecule type" value="Genomic_DNA"/>
</dbReference>
<feature type="transmembrane region" description="Helical" evidence="1">
    <location>
        <begin position="187"/>
        <end position="206"/>
    </location>
</feature>
<keyword evidence="1" id="KW-0812">Transmembrane</keyword>
<evidence type="ECO:0000256" key="1">
    <source>
        <dbReference type="SAM" id="Phobius"/>
    </source>
</evidence>
<dbReference type="AlphaFoldDB" id="A0A6A6Y9N2"/>
<evidence type="ECO:0000313" key="3">
    <source>
        <dbReference type="Proteomes" id="UP000504636"/>
    </source>
</evidence>
<reference evidence="4" key="2">
    <citation type="submission" date="2020-04" db="EMBL/GenBank/DDBJ databases">
        <authorList>
            <consortium name="NCBI Genome Project"/>
        </authorList>
    </citation>
    <scope>NUCLEOTIDE SEQUENCE</scope>
    <source>
        <strain evidence="4">CBS 304.34</strain>
    </source>
</reference>
<evidence type="ECO:0000313" key="2">
    <source>
        <dbReference type="EMBL" id="KAF2805400.1"/>
    </source>
</evidence>
<protein>
    <submittedName>
        <fullName evidence="2 4">Uncharacterized protein</fullName>
    </submittedName>
</protein>
<dbReference type="RefSeq" id="XP_033572364.1">
    <property type="nucleotide sequence ID" value="XM_033723060.1"/>
</dbReference>
<gene>
    <name evidence="2 4" type="ORF">BDZ99DRAFT_490508</name>
</gene>
<organism evidence="2">
    <name type="scientific">Mytilinidion resinicola</name>
    <dbReference type="NCBI Taxonomy" id="574789"/>
    <lineage>
        <taxon>Eukaryota</taxon>
        <taxon>Fungi</taxon>
        <taxon>Dikarya</taxon>
        <taxon>Ascomycota</taxon>
        <taxon>Pezizomycotina</taxon>
        <taxon>Dothideomycetes</taxon>
        <taxon>Pleosporomycetidae</taxon>
        <taxon>Mytilinidiales</taxon>
        <taxon>Mytilinidiaceae</taxon>
        <taxon>Mytilinidion</taxon>
    </lineage>
</organism>
<reference evidence="2 4" key="1">
    <citation type="journal article" date="2020" name="Stud. Mycol.">
        <title>101 Dothideomycetes genomes: a test case for predicting lifestyles and emergence of pathogens.</title>
        <authorList>
            <person name="Haridas S."/>
            <person name="Albert R."/>
            <person name="Binder M."/>
            <person name="Bloem J."/>
            <person name="Labutti K."/>
            <person name="Salamov A."/>
            <person name="Andreopoulos B."/>
            <person name="Baker S."/>
            <person name="Barry K."/>
            <person name="Bills G."/>
            <person name="Bluhm B."/>
            <person name="Cannon C."/>
            <person name="Castanera R."/>
            <person name="Culley D."/>
            <person name="Daum C."/>
            <person name="Ezra D."/>
            <person name="Gonzalez J."/>
            <person name="Henrissat B."/>
            <person name="Kuo A."/>
            <person name="Liang C."/>
            <person name="Lipzen A."/>
            <person name="Lutzoni F."/>
            <person name="Magnuson J."/>
            <person name="Mondo S."/>
            <person name="Nolan M."/>
            <person name="Ohm R."/>
            <person name="Pangilinan J."/>
            <person name="Park H.-J."/>
            <person name="Ramirez L."/>
            <person name="Alfaro M."/>
            <person name="Sun H."/>
            <person name="Tritt A."/>
            <person name="Yoshinaga Y."/>
            <person name="Zwiers L.-H."/>
            <person name="Turgeon B."/>
            <person name="Goodwin S."/>
            <person name="Spatafora J."/>
            <person name="Crous P."/>
            <person name="Grigoriev I."/>
        </authorList>
    </citation>
    <scope>NUCLEOTIDE SEQUENCE</scope>
    <source>
        <strain evidence="2 4">CBS 304.34</strain>
    </source>
</reference>
<keyword evidence="3" id="KW-1185">Reference proteome</keyword>